<feature type="transmembrane region" description="Helical" evidence="1">
    <location>
        <begin position="20"/>
        <end position="39"/>
    </location>
</feature>
<accession>A0A6G1FRA6</accession>
<evidence type="ECO:0000256" key="1">
    <source>
        <dbReference type="SAM" id="Phobius"/>
    </source>
</evidence>
<keyword evidence="1" id="KW-1133">Transmembrane helix</keyword>
<sequence>MTPKLDAEPLEHLRNQSTKYDQMTILLVPLYPILMLYGVDRFEGDAVYILSGPRRCC</sequence>
<gene>
    <name evidence="2 4" type="ORF">P152DRAFT_224607</name>
</gene>
<reference evidence="4" key="3">
    <citation type="submission" date="2025-04" db="UniProtKB">
        <authorList>
            <consortium name="RefSeq"/>
        </authorList>
    </citation>
    <scope>IDENTIFICATION</scope>
    <source>
        <strain evidence="4">CBS 781.70</strain>
    </source>
</reference>
<keyword evidence="1" id="KW-0812">Transmembrane</keyword>
<dbReference type="AlphaFoldDB" id="A0A6G1FRA6"/>
<name>A0A6G1FRA6_9PEZI</name>
<evidence type="ECO:0000313" key="2">
    <source>
        <dbReference type="EMBL" id="KAF1808375.1"/>
    </source>
</evidence>
<evidence type="ECO:0000313" key="4">
    <source>
        <dbReference type="RefSeq" id="XP_033530006.1"/>
    </source>
</evidence>
<organism evidence="2">
    <name type="scientific">Eremomyces bilateralis CBS 781.70</name>
    <dbReference type="NCBI Taxonomy" id="1392243"/>
    <lineage>
        <taxon>Eukaryota</taxon>
        <taxon>Fungi</taxon>
        <taxon>Dikarya</taxon>
        <taxon>Ascomycota</taxon>
        <taxon>Pezizomycotina</taxon>
        <taxon>Dothideomycetes</taxon>
        <taxon>Dothideomycetes incertae sedis</taxon>
        <taxon>Eremomycetales</taxon>
        <taxon>Eremomycetaceae</taxon>
        <taxon>Eremomyces</taxon>
    </lineage>
</organism>
<proteinExistence type="predicted"/>
<dbReference type="GeneID" id="54415085"/>
<evidence type="ECO:0000313" key="3">
    <source>
        <dbReference type="Proteomes" id="UP000504638"/>
    </source>
</evidence>
<reference evidence="2 4" key="1">
    <citation type="submission" date="2020-01" db="EMBL/GenBank/DDBJ databases">
        <authorList>
            <consortium name="DOE Joint Genome Institute"/>
            <person name="Haridas S."/>
            <person name="Albert R."/>
            <person name="Binder M."/>
            <person name="Bloem J."/>
            <person name="Labutti K."/>
            <person name="Salamov A."/>
            <person name="Andreopoulos B."/>
            <person name="Baker S.E."/>
            <person name="Barry K."/>
            <person name="Bills G."/>
            <person name="Bluhm B.H."/>
            <person name="Cannon C."/>
            <person name="Castanera R."/>
            <person name="Culley D.E."/>
            <person name="Daum C."/>
            <person name="Ezra D."/>
            <person name="Gonzalez J.B."/>
            <person name="Henrissat B."/>
            <person name="Kuo A."/>
            <person name="Liang C."/>
            <person name="Lipzen A."/>
            <person name="Lutzoni F."/>
            <person name="Magnuson J."/>
            <person name="Mondo S."/>
            <person name="Nolan M."/>
            <person name="Ohm R."/>
            <person name="Pangilinan J."/>
            <person name="Park H.-J."/>
            <person name="Ramirez L."/>
            <person name="Alfaro M."/>
            <person name="Sun H."/>
            <person name="Tritt A."/>
            <person name="Yoshinaga Y."/>
            <person name="Zwiers L.-H."/>
            <person name="Turgeon B.G."/>
            <person name="Goodwin S.B."/>
            <person name="Spatafora J.W."/>
            <person name="Crous P.W."/>
            <person name="Grigoriev I.V."/>
        </authorList>
    </citation>
    <scope>NUCLEOTIDE SEQUENCE</scope>
    <source>
        <strain evidence="2 4">CBS 781.70</strain>
    </source>
</reference>
<protein>
    <submittedName>
        <fullName evidence="2 4">Uncharacterized protein</fullName>
    </submittedName>
</protein>
<dbReference type="EMBL" id="ML975185">
    <property type="protein sequence ID" value="KAF1808375.1"/>
    <property type="molecule type" value="Genomic_DNA"/>
</dbReference>
<reference evidence="4" key="2">
    <citation type="submission" date="2020-04" db="EMBL/GenBank/DDBJ databases">
        <authorList>
            <consortium name="NCBI Genome Project"/>
        </authorList>
    </citation>
    <scope>NUCLEOTIDE SEQUENCE</scope>
    <source>
        <strain evidence="4">CBS 781.70</strain>
    </source>
</reference>
<dbReference type="Proteomes" id="UP000504638">
    <property type="component" value="Unplaced"/>
</dbReference>
<dbReference type="RefSeq" id="XP_033530006.1">
    <property type="nucleotide sequence ID" value="XM_033674515.1"/>
</dbReference>
<keyword evidence="3" id="KW-1185">Reference proteome</keyword>
<keyword evidence="1" id="KW-0472">Membrane</keyword>